<dbReference type="GO" id="GO:0003677">
    <property type="term" value="F:DNA binding"/>
    <property type="evidence" value="ECO:0007669"/>
    <property type="project" value="InterPro"/>
</dbReference>
<feature type="non-terminal residue" evidence="3">
    <location>
        <position position="1"/>
    </location>
</feature>
<dbReference type="InterPro" id="IPR009057">
    <property type="entry name" value="Homeodomain-like_sf"/>
</dbReference>
<gene>
    <name evidence="3" type="ORF">BGZ80_006634</name>
</gene>
<feature type="region of interest" description="Disordered" evidence="1">
    <location>
        <begin position="164"/>
        <end position="183"/>
    </location>
</feature>
<dbReference type="Gene3D" id="1.10.10.60">
    <property type="entry name" value="Homeodomain-like"/>
    <property type="match status" value="1"/>
</dbReference>
<feature type="region of interest" description="Disordered" evidence="1">
    <location>
        <begin position="126"/>
        <end position="147"/>
    </location>
</feature>
<feature type="domain" description="HTH psq-type" evidence="2">
    <location>
        <begin position="71"/>
        <end position="122"/>
    </location>
</feature>
<dbReference type="EMBL" id="JAAAID010003283">
    <property type="protein sequence ID" value="KAF9999137.1"/>
    <property type="molecule type" value="Genomic_DNA"/>
</dbReference>
<dbReference type="InterPro" id="IPR007889">
    <property type="entry name" value="HTH_Psq"/>
</dbReference>
<feature type="compositionally biased region" description="Low complexity" evidence="1">
    <location>
        <begin position="136"/>
        <end position="147"/>
    </location>
</feature>
<feature type="compositionally biased region" description="Basic and acidic residues" evidence="1">
    <location>
        <begin position="164"/>
        <end position="173"/>
    </location>
</feature>
<dbReference type="Pfam" id="PF04218">
    <property type="entry name" value="CENP-B_N"/>
    <property type="match status" value="1"/>
</dbReference>
<evidence type="ECO:0000259" key="2">
    <source>
        <dbReference type="Pfam" id="PF04218"/>
    </source>
</evidence>
<comment type="caution">
    <text evidence="3">The sequence shown here is derived from an EMBL/GenBank/DDBJ whole genome shotgun (WGS) entry which is preliminary data.</text>
</comment>
<keyword evidence="4" id="KW-1185">Reference proteome</keyword>
<name>A0A9P6MGR1_9FUNG</name>
<dbReference type="Proteomes" id="UP000703661">
    <property type="component" value="Unassembled WGS sequence"/>
</dbReference>
<sequence>MSASSSKSYRERPSKAPATVLLDHSSIDESVSCFTRRNSSPSGSDIPLPAVVPGQDDRDTSCESAGSSKHYRKAVTMKEKLDIIAYSEIHPEVSAADVARYFGMNRTTVFGILKNKDEIRSQAIPANLGASRVPKRSPSSPVNNNKSQGRLLDCILQVPRKPKMDVEPTRQPEPRVIGGPRPGLVSPSVERRRQFLSDYCLDDIYIFGVTRKYIGKVDCHDCRDGSICSESSTLLILLCANASGTYRNAAPVIVNQNSIIQKSEACNGEVIYDKCSYLRSGTFQNWLSFTDMVFQRKVKALLVVDNATCNLLKTDRDSPDLPILYTDIMGISNGQSSSLQNAFKSMNSKLEKLFNGQYTTSRSPTGLACSSNGQYSAKDFEEQIQKAWGRIPDEVIRAPIQEFVGKVYSSQALCDSRSPRSLNGVTKPG</sequence>
<feature type="compositionally biased region" description="Polar residues" evidence="1">
    <location>
        <begin position="33"/>
        <end position="43"/>
    </location>
</feature>
<reference evidence="3" key="1">
    <citation type="journal article" date="2020" name="Fungal Divers.">
        <title>Resolving the Mortierellaceae phylogeny through synthesis of multi-gene phylogenetics and phylogenomics.</title>
        <authorList>
            <person name="Vandepol N."/>
            <person name="Liber J."/>
            <person name="Desiro A."/>
            <person name="Na H."/>
            <person name="Kennedy M."/>
            <person name="Barry K."/>
            <person name="Grigoriev I.V."/>
            <person name="Miller A.N."/>
            <person name="O'Donnell K."/>
            <person name="Stajich J.E."/>
            <person name="Bonito G."/>
        </authorList>
    </citation>
    <scope>NUCLEOTIDE SEQUENCE</scope>
    <source>
        <strain evidence="3">NRRL 2769</strain>
    </source>
</reference>
<feature type="region of interest" description="Disordered" evidence="1">
    <location>
        <begin position="1"/>
        <end position="21"/>
    </location>
</feature>
<dbReference type="SUPFAM" id="SSF46689">
    <property type="entry name" value="Homeodomain-like"/>
    <property type="match status" value="1"/>
</dbReference>
<accession>A0A9P6MGR1</accession>
<evidence type="ECO:0000313" key="3">
    <source>
        <dbReference type="EMBL" id="KAF9999137.1"/>
    </source>
</evidence>
<protein>
    <recommendedName>
        <fullName evidence="2">HTH psq-type domain-containing protein</fullName>
    </recommendedName>
</protein>
<feature type="region of interest" description="Disordered" evidence="1">
    <location>
        <begin position="33"/>
        <end position="66"/>
    </location>
</feature>
<proteinExistence type="predicted"/>
<organism evidence="3 4">
    <name type="scientific">Entomortierella chlamydospora</name>
    <dbReference type="NCBI Taxonomy" id="101097"/>
    <lineage>
        <taxon>Eukaryota</taxon>
        <taxon>Fungi</taxon>
        <taxon>Fungi incertae sedis</taxon>
        <taxon>Mucoromycota</taxon>
        <taxon>Mortierellomycotina</taxon>
        <taxon>Mortierellomycetes</taxon>
        <taxon>Mortierellales</taxon>
        <taxon>Mortierellaceae</taxon>
        <taxon>Entomortierella</taxon>
    </lineage>
</organism>
<evidence type="ECO:0000256" key="1">
    <source>
        <dbReference type="SAM" id="MobiDB-lite"/>
    </source>
</evidence>
<dbReference type="AlphaFoldDB" id="A0A9P6MGR1"/>
<evidence type="ECO:0000313" key="4">
    <source>
        <dbReference type="Proteomes" id="UP000703661"/>
    </source>
</evidence>